<comment type="cofactor">
    <cofactor evidence="1">
        <name>Mg(2+)</name>
        <dbReference type="ChEBI" id="CHEBI:18420"/>
    </cofactor>
</comment>
<dbReference type="Proteomes" id="UP001626603">
    <property type="component" value="Chromosome"/>
</dbReference>
<dbReference type="InterPro" id="IPR006805">
    <property type="entry name" value="Anth_synth_I_N"/>
</dbReference>
<dbReference type="SUPFAM" id="SSF56322">
    <property type="entry name" value="ADC synthase"/>
    <property type="match status" value="1"/>
</dbReference>
<keyword evidence="6" id="KW-0822">Tryptophan biosynthesis</keyword>
<evidence type="ECO:0000256" key="5">
    <source>
        <dbReference type="ARBA" id="ARBA00022723"/>
    </source>
</evidence>
<keyword evidence="9" id="KW-0456">Lyase</keyword>
<keyword evidence="7" id="KW-0460">Magnesium</keyword>
<dbReference type="InterPro" id="IPR005801">
    <property type="entry name" value="ADC_synthase"/>
</dbReference>
<comment type="pathway">
    <text evidence="2">Amino-acid biosynthesis; L-tryptophan biosynthesis; L-tryptophan from chorismate: step 1/5.</text>
</comment>
<dbReference type="AlphaFoldDB" id="A0ABD8ABJ6"/>
<dbReference type="InterPro" id="IPR019999">
    <property type="entry name" value="Anth_synth_I-like"/>
</dbReference>
<feature type="domain" description="Anthranilate synthase component I N-terminal" evidence="13">
    <location>
        <begin position="43"/>
        <end position="182"/>
    </location>
</feature>
<comment type="function">
    <text evidence="10">Part of a heterotetrameric complex that catalyzes the two-step biosynthesis of anthranilate, an intermediate in the biosynthesis of L-tryptophan. In the first step, the glutamine-binding beta subunit (TrpG) of anthranilate synthase (AS) provides the glutamine amidotransferase activity which generates ammonia as a substrate that, along with chorismate, is used in the second step, catalyzed by the large alpha subunit of AS (TrpE) to produce anthranilate. In the absence of TrpG, TrpE can synthesize anthranilate directly from chorismate and high concentrations of ammonia.</text>
</comment>
<dbReference type="GO" id="GO:0004049">
    <property type="term" value="F:anthranilate synthase activity"/>
    <property type="evidence" value="ECO:0007669"/>
    <property type="project" value="UniProtKB-EC"/>
</dbReference>
<dbReference type="Gene3D" id="3.60.120.10">
    <property type="entry name" value="Anthranilate synthase"/>
    <property type="match status" value="1"/>
</dbReference>
<evidence type="ECO:0000256" key="1">
    <source>
        <dbReference type="ARBA" id="ARBA00001946"/>
    </source>
</evidence>
<protein>
    <recommendedName>
        <fullName evidence="4">Anthranilate synthase component 1</fullName>
    </recommendedName>
</protein>
<evidence type="ECO:0000313" key="14">
    <source>
        <dbReference type="EMBL" id="WOX56488.1"/>
    </source>
</evidence>
<sequence>MDGARREPDLNIGREEVAAAAEASRRPLVVPVYAEIPLPASPPADLYASLRRGPGFLLESLEGSEKTARYSFICTAPAADVTVASDGTLTVSGDSRIREIADEVAAADPLAAVRSFMDRLRVAPSPLPRFSGGLVGYFAYDLVASIHPTVRPVAAEDPEEPVARFMLAQNCLSLDHLTRRLAVITNLIVTDGSDPGEEYRRAADAIAGEISRIRNLVPGGPADPDPSGVAASSSCTRKEFSDAVLQIKERIAAGDIFQAVLSRRLTCRLEGDGFAVYRRLRERNPSPYMYYLDFGDCRVAGSSPEMLVRVENGRVTTVPIAGTRPRGLTPAEDERLAAELLADEKERAEHVMLVDLARNDIGAVSAYGSVSVEGFMTVERFSHVQHIVSTVSGRLREGMDRFDVLRSCFPAGTVSGAPKVRAMQIIGETERLRRGVYAGAVGYLGFAGTMDLAIAIRTVVVRGGVASVQVGAGIVADSDPDREWAETGNKGRAMLAALGAAEVE</sequence>
<evidence type="ECO:0000256" key="6">
    <source>
        <dbReference type="ARBA" id="ARBA00022822"/>
    </source>
</evidence>
<dbReference type="Pfam" id="PF04715">
    <property type="entry name" value="Anth_synt_I_N"/>
    <property type="match status" value="1"/>
</dbReference>
<comment type="catalytic activity">
    <reaction evidence="11">
        <text>chorismate + L-glutamine = anthranilate + pyruvate + L-glutamate + H(+)</text>
        <dbReference type="Rhea" id="RHEA:21732"/>
        <dbReference type="ChEBI" id="CHEBI:15361"/>
        <dbReference type="ChEBI" id="CHEBI:15378"/>
        <dbReference type="ChEBI" id="CHEBI:16567"/>
        <dbReference type="ChEBI" id="CHEBI:29748"/>
        <dbReference type="ChEBI" id="CHEBI:29985"/>
        <dbReference type="ChEBI" id="CHEBI:58359"/>
        <dbReference type="EC" id="4.1.3.27"/>
    </reaction>
</comment>
<dbReference type="GO" id="GO:0000162">
    <property type="term" value="P:L-tryptophan biosynthetic process"/>
    <property type="evidence" value="ECO:0007669"/>
    <property type="project" value="UniProtKB-KW"/>
</dbReference>
<dbReference type="PANTHER" id="PTHR11236">
    <property type="entry name" value="AMINOBENZOATE/ANTHRANILATE SYNTHASE"/>
    <property type="match status" value="1"/>
</dbReference>
<dbReference type="PANTHER" id="PTHR11236:SF48">
    <property type="entry name" value="ISOCHORISMATE SYNTHASE MENF"/>
    <property type="match status" value="1"/>
</dbReference>
<dbReference type="PRINTS" id="PR00095">
    <property type="entry name" value="ANTSNTHASEI"/>
</dbReference>
<accession>A0ABD8ABJ6</accession>
<dbReference type="Pfam" id="PF00425">
    <property type="entry name" value="Chorismate_bind"/>
    <property type="match status" value="1"/>
</dbReference>
<evidence type="ECO:0000256" key="11">
    <source>
        <dbReference type="ARBA" id="ARBA00047683"/>
    </source>
</evidence>
<evidence type="ECO:0000256" key="9">
    <source>
        <dbReference type="ARBA" id="ARBA00023239"/>
    </source>
</evidence>
<evidence type="ECO:0000259" key="13">
    <source>
        <dbReference type="Pfam" id="PF04715"/>
    </source>
</evidence>
<feature type="domain" description="Chorismate-utilising enzyme C-terminal" evidence="12">
    <location>
        <begin position="237"/>
        <end position="490"/>
    </location>
</feature>
<evidence type="ECO:0000256" key="2">
    <source>
        <dbReference type="ARBA" id="ARBA00004873"/>
    </source>
</evidence>
<evidence type="ECO:0000259" key="12">
    <source>
        <dbReference type="Pfam" id="PF00425"/>
    </source>
</evidence>
<reference evidence="14 15" key="1">
    <citation type="submission" date="2023-10" db="EMBL/GenBank/DDBJ databases">
        <title>The complete genome sequence of Methanoculleus palmolei DSM 4273.</title>
        <authorList>
            <person name="Lai S.-J."/>
            <person name="You Y.-T."/>
            <person name="Chen S.-C."/>
        </authorList>
    </citation>
    <scope>NUCLEOTIDE SEQUENCE [LARGE SCALE GENOMIC DNA]</scope>
    <source>
        <strain evidence="14 15">DSM 4273</strain>
    </source>
</reference>
<name>A0ABD8ABJ6_9EURY</name>
<evidence type="ECO:0000256" key="4">
    <source>
        <dbReference type="ARBA" id="ARBA00020653"/>
    </source>
</evidence>
<evidence type="ECO:0000256" key="8">
    <source>
        <dbReference type="ARBA" id="ARBA00023141"/>
    </source>
</evidence>
<dbReference type="GO" id="GO:0046872">
    <property type="term" value="F:metal ion binding"/>
    <property type="evidence" value="ECO:0007669"/>
    <property type="project" value="UniProtKB-KW"/>
</dbReference>
<evidence type="ECO:0000313" key="15">
    <source>
        <dbReference type="Proteomes" id="UP001626603"/>
    </source>
</evidence>
<keyword evidence="5" id="KW-0479">Metal-binding</keyword>
<keyword evidence="15" id="KW-1185">Reference proteome</keyword>
<keyword evidence="6" id="KW-0028">Amino-acid biosynthesis</keyword>
<comment type="subunit">
    <text evidence="3">Heterotetramer consisting of two non-identical subunits: a beta subunit (TrpG) and a large alpha subunit (TrpE).</text>
</comment>
<dbReference type="EMBL" id="CP137641">
    <property type="protein sequence ID" value="WOX56488.1"/>
    <property type="molecule type" value="Genomic_DNA"/>
</dbReference>
<evidence type="ECO:0000256" key="7">
    <source>
        <dbReference type="ARBA" id="ARBA00022842"/>
    </source>
</evidence>
<dbReference type="InterPro" id="IPR015890">
    <property type="entry name" value="Chorismate_C"/>
</dbReference>
<evidence type="ECO:0000256" key="3">
    <source>
        <dbReference type="ARBA" id="ARBA00011575"/>
    </source>
</evidence>
<gene>
    <name evidence="14" type="ORF">R6Y95_03925</name>
</gene>
<evidence type="ECO:0000256" key="10">
    <source>
        <dbReference type="ARBA" id="ARBA00025634"/>
    </source>
</evidence>
<keyword evidence="8" id="KW-0057">Aromatic amino acid biosynthesis</keyword>
<proteinExistence type="predicted"/>
<organism evidence="14 15">
    <name type="scientific">Methanoculleus palmolei</name>
    <dbReference type="NCBI Taxonomy" id="72612"/>
    <lineage>
        <taxon>Archaea</taxon>
        <taxon>Methanobacteriati</taxon>
        <taxon>Methanobacteriota</taxon>
        <taxon>Stenosarchaea group</taxon>
        <taxon>Methanomicrobia</taxon>
        <taxon>Methanomicrobiales</taxon>
        <taxon>Methanomicrobiaceae</taxon>
        <taxon>Methanoculleus</taxon>
    </lineage>
</organism>